<dbReference type="PROSITE" id="PS50294">
    <property type="entry name" value="WD_REPEATS_REGION"/>
    <property type="match status" value="2"/>
</dbReference>
<dbReference type="GO" id="GO:0004674">
    <property type="term" value="F:protein serine/threonine kinase activity"/>
    <property type="evidence" value="ECO:0007669"/>
    <property type="project" value="UniProtKB-EC"/>
</dbReference>
<feature type="binding site" evidence="8">
    <location>
        <position position="109"/>
    </location>
    <ligand>
        <name>ATP</name>
        <dbReference type="ChEBI" id="CHEBI:30616"/>
    </ligand>
</feature>
<dbReference type="PROSITE" id="PS00108">
    <property type="entry name" value="PROTEIN_KINASE_ST"/>
    <property type="match status" value="1"/>
</dbReference>
<dbReference type="Proteomes" id="UP000319383">
    <property type="component" value="Chromosome"/>
</dbReference>
<dbReference type="InterPro" id="IPR000719">
    <property type="entry name" value="Prot_kinase_dom"/>
</dbReference>
<keyword evidence="1 7" id="KW-0853">WD repeat</keyword>
<dbReference type="SMART" id="SM00320">
    <property type="entry name" value="WD40"/>
    <property type="match status" value="10"/>
</dbReference>
<feature type="domain" description="Protein kinase" evidence="9">
    <location>
        <begin position="79"/>
        <end position="377"/>
    </location>
</feature>
<proteinExistence type="predicted"/>
<dbReference type="SUPFAM" id="SSF56112">
    <property type="entry name" value="Protein kinase-like (PK-like)"/>
    <property type="match status" value="1"/>
</dbReference>
<evidence type="ECO:0000313" key="11">
    <source>
        <dbReference type="Proteomes" id="UP000319383"/>
    </source>
</evidence>
<keyword evidence="2 10" id="KW-0808">Transferase</keyword>
<keyword evidence="11" id="KW-1185">Reference proteome</keyword>
<evidence type="ECO:0000256" key="1">
    <source>
        <dbReference type="ARBA" id="ARBA00022574"/>
    </source>
</evidence>
<dbReference type="PROSITE" id="PS50082">
    <property type="entry name" value="WD_REPEATS_2"/>
    <property type="match status" value="2"/>
</dbReference>
<dbReference type="InterPro" id="IPR015943">
    <property type="entry name" value="WD40/YVTN_repeat-like_dom_sf"/>
</dbReference>
<gene>
    <name evidence="10" type="primary">pknB_22</name>
    <name evidence="10" type="ORF">Mal52_58680</name>
</gene>
<dbReference type="Gene3D" id="3.30.200.20">
    <property type="entry name" value="Phosphorylase Kinase, domain 1"/>
    <property type="match status" value="1"/>
</dbReference>
<evidence type="ECO:0000259" key="9">
    <source>
        <dbReference type="PROSITE" id="PS50011"/>
    </source>
</evidence>
<evidence type="ECO:0000256" key="3">
    <source>
        <dbReference type="ARBA" id="ARBA00022737"/>
    </source>
</evidence>
<organism evidence="10 11">
    <name type="scientific">Symmachiella dynata</name>
    <dbReference type="NCBI Taxonomy" id="2527995"/>
    <lineage>
        <taxon>Bacteria</taxon>
        <taxon>Pseudomonadati</taxon>
        <taxon>Planctomycetota</taxon>
        <taxon>Planctomycetia</taxon>
        <taxon>Planctomycetales</taxon>
        <taxon>Planctomycetaceae</taxon>
        <taxon>Symmachiella</taxon>
    </lineage>
</organism>
<evidence type="ECO:0000256" key="2">
    <source>
        <dbReference type="ARBA" id="ARBA00022679"/>
    </source>
</evidence>
<dbReference type="PANTHER" id="PTHR43289:SF6">
    <property type="entry name" value="SERINE_THREONINE-PROTEIN KINASE NEKL-3"/>
    <property type="match status" value="1"/>
</dbReference>
<dbReference type="PROSITE" id="PS00107">
    <property type="entry name" value="PROTEIN_KINASE_ATP"/>
    <property type="match status" value="1"/>
</dbReference>
<dbReference type="SUPFAM" id="SSF50998">
    <property type="entry name" value="Quinoprotein alcohol dehydrogenase-like"/>
    <property type="match status" value="1"/>
</dbReference>
<evidence type="ECO:0000313" key="10">
    <source>
        <dbReference type="EMBL" id="QDU47339.1"/>
    </source>
</evidence>
<dbReference type="InterPro" id="IPR011009">
    <property type="entry name" value="Kinase-like_dom_sf"/>
</dbReference>
<dbReference type="PANTHER" id="PTHR43289">
    <property type="entry name" value="MITOGEN-ACTIVATED PROTEIN KINASE KINASE KINASE 20-RELATED"/>
    <property type="match status" value="1"/>
</dbReference>
<dbReference type="PROSITE" id="PS50011">
    <property type="entry name" value="PROTEIN_KINASE_DOM"/>
    <property type="match status" value="1"/>
</dbReference>
<dbReference type="InterPro" id="IPR008271">
    <property type="entry name" value="Ser/Thr_kinase_AS"/>
</dbReference>
<keyword evidence="3" id="KW-0677">Repeat</keyword>
<dbReference type="PROSITE" id="PS00678">
    <property type="entry name" value="WD_REPEATS_1"/>
    <property type="match status" value="2"/>
</dbReference>
<dbReference type="Pfam" id="PF00400">
    <property type="entry name" value="WD40"/>
    <property type="match status" value="4"/>
</dbReference>
<keyword evidence="5 10" id="KW-0418">Kinase</keyword>
<dbReference type="InterPro" id="IPR019775">
    <property type="entry name" value="WD40_repeat_CS"/>
</dbReference>
<dbReference type="RefSeq" id="WP_145380155.1">
    <property type="nucleotide sequence ID" value="NZ_CP036276.1"/>
</dbReference>
<dbReference type="EC" id="2.7.11.1" evidence="10"/>
<dbReference type="Gene3D" id="2.130.10.10">
    <property type="entry name" value="YVTN repeat-like/Quinoprotein amine dehydrogenase"/>
    <property type="match status" value="3"/>
</dbReference>
<feature type="repeat" description="WD" evidence="7">
    <location>
        <begin position="1052"/>
        <end position="1093"/>
    </location>
</feature>
<dbReference type="InterPro" id="IPR017441">
    <property type="entry name" value="Protein_kinase_ATP_BS"/>
</dbReference>
<dbReference type="InterPro" id="IPR011047">
    <property type="entry name" value="Quinoprotein_ADH-like_sf"/>
</dbReference>
<feature type="repeat" description="WD" evidence="7">
    <location>
        <begin position="526"/>
        <end position="567"/>
    </location>
</feature>
<dbReference type="InterPro" id="IPR001680">
    <property type="entry name" value="WD40_rpt"/>
</dbReference>
<evidence type="ECO:0000256" key="4">
    <source>
        <dbReference type="ARBA" id="ARBA00022741"/>
    </source>
</evidence>
<evidence type="ECO:0000256" key="5">
    <source>
        <dbReference type="ARBA" id="ARBA00022777"/>
    </source>
</evidence>
<dbReference type="EMBL" id="CP036276">
    <property type="protein sequence ID" value="QDU47339.1"/>
    <property type="molecule type" value="Genomic_DNA"/>
</dbReference>
<dbReference type="GO" id="GO:0005524">
    <property type="term" value="F:ATP binding"/>
    <property type="evidence" value="ECO:0007669"/>
    <property type="project" value="UniProtKB-UniRule"/>
</dbReference>
<keyword evidence="4 8" id="KW-0547">Nucleotide-binding</keyword>
<evidence type="ECO:0000256" key="7">
    <source>
        <dbReference type="PROSITE-ProRule" id="PRU00221"/>
    </source>
</evidence>
<dbReference type="Pfam" id="PF00069">
    <property type="entry name" value="Pkinase"/>
    <property type="match status" value="1"/>
</dbReference>
<protein>
    <submittedName>
        <fullName evidence="10">Serine/threonine-protein kinase PknB</fullName>
        <ecNumber evidence="10">2.7.11.1</ecNumber>
    </submittedName>
</protein>
<dbReference type="Gene3D" id="1.10.510.10">
    <property type="entry name" value="Transferase(Phosphotransferase) domain 1"/>
    <property type="match status" value="1"/>
</dbReference>
<reference evidence="10 11" key="1">
    <citation type="submission" date="2019-02" db="EMBL/GenBank/DDBJ databases">
        <title>Deep-cultivation of Planctomycetes and their phenomic and genomic characterization uncovers novel biology.</title>
        <authorList>
            <person name="Wiegand S."/>
            <person name="Jogler M."/>
            <person name="Boedeker C."/>
            <person name="Pinto D."/>
            <person name="Vollmers J."/>
            <person name="Rivas-Marin E."/>
            <person name="Kohn T."/>
            <person name="Peeters S.H."/>
            <person name="Heuer A."/>
            <person name="Rast P."/>
            <person name="Oberbeckmann S."/>
            <person name="Bunk B."/>
            <person name="Jeske O."/>
            <person name="Meyerdierks A."/>
            <person name="Storesund J.E."/>
            <person name="Kallscheuer N."/>
            <person name="Luecker S."/>
            <person name="Lage O.M."/>
            <person name="Pohl T."/>
            <person name="Merkel B.J."/>
            <person name="Hornburger P."/>
            <person name="Mueller R.-W."/>
            <person name="Bruemmer F."/>
            <person name="Labrenz M."/>
            <person name="Spormann A.M."/>
            <person name="Op den Camp H."/>
            <person name="Overmann J."/>
            <person name="Amann R."/>
            <person name="Jetten M.S.M."/>
            <person name="Mascher T."/>
            <person name="Medema M.H."/>
            <person name="Devos D.P."/>
            <person name="Kaster A.-K."/>
            <person name="Ovreas L."/>
            <person name="Rohde M."/>
            <person name="Galperin M.Y."/>
            <person name="Jogler C."/>
        </authorList>
    </citation>
    <scope>NUCLEOTIDE SEQUENCE [LARGE SCALE GENOMIC DNA]</scope>
    <source>
        <strain evidence="10 11">Mal52</strain>
    </source>
</reference>
<keyword evidence="6 8" id="KW-0067">ATP-binding</keyword>
<dbReference type="KEGG" id="sdyn:Mal52_58680"/>
<dbReference type="CDD" id="cd14014">
    <property type="entry name" value="STKc_PknB_like"/>
    <property type="match status" value="1"/>
</dbReference>
<name>A0A517ZXY6_9PLAN</name>
<sequence>MSINSKTKHLFDLAVEIPDPQKQALFLEVACADNHAMRTELEELLRHDAAENNPLDAPLAPSILGRFRGLQPGTMIGPYKIREQIGEGGFGEVYVAEQTKPIRRKVALKLIKLGMESKNIVGRFESERQALAMMDHPHVAKVLDAGTAADGRPYFVMELVKGTTITKFCDQHKLSTDERLRLFIDTCHAVQHAHQKGIIHRDLKPSNIMVTTRDETPIVKVIDFGVAKALSQPLTEITVYTAFGQMIGTPMYMSPEQAQLNEVDVDTRSDVYALGVLLYELLTGTTPFNRETLESAGFDEMRRIILEDEPPKPSSRLSTLQMQKVSTISDQRNVDHRKLGRKLQGELDWIVMRALEKDRNRRYESPREFAEDINRYLKGQAVKACPPSVTYRLGKFAKRHRGKLTSIALLLVTLCAFGSWELLQSRQHLQEMGTVMDQLRTALALVEEEKRASDKANQLTQQVATRARQTSYLSQMKLAFQRYGEGRLMEASQILADQMPTTDEPDLRHVEWNYLNSKLNERFRVIGTHSAGVQDLAIFPDGKRVASAGMDGVVSIWDIRSATRLKHFKLHHRPIHAVAISPDGRWIAYGEEDYPYDSHVVLIDAMTGDKVARLNKFPYTIRSLDFSGDGKYLVSASAGAKEVVVWEFENGFQGKSFRLAPVTYGSIFVDFIGAGYTLMVPNPETKSIGLWNVSLQSSIDNVNNPSRKAPLAFAYNASQQFAAYLIGPAGKRGRVDLVDAVSGTRLNMFDCNGRERLAFSDDGSTILIGSYNGWIESSDIVTADSSDHREVTFQGKPKIRAVNGAVTAICTLNSEMALVSGTDGAIVLYRFGQLEPEQRYAPEEIRVTNTATSNDSKFFAWLGTDDRVRLTDYESGKLLATSEKLPHFARTLVFSPCGSLLAAQCDNKHLQYWDVSQGDFQSLGSRNFGHSSGMDSAWGHVAIDQQHVIGFGEELDNLYFLNTQENARFEKQLPNAFASSVLLSPDNRIIAASNLGVQIFDRATLKAQGSFVKGGHVFSMAYSPDSRWLASGHKDGAIHLGNVSRGDSHFRLNGHNYAVRALTFSRDGARLISGDGDGYLGFWDVKTGKCYGLSREFSVDNQRIRKLSLGPSEQWLDVTAGYRLKHRWTKRVPLRPSEWSYDLRQLENNSQYPSRAEQQPKLPGQLAYDGFEYPVGSLTNQNGGHGFRRGWTALSNLTKPSNAEVVDLEIENQGGHFHATGHSILMQGKDTLSRGLAQKIDLSQTGEYYISLLAKRLPTGKPASASQQELAILLMNKENMQVVQFGLSSGRTIFMRQLQQGQAISQGTPPKQDHVADDIAYLLLMHIQVTSDAEGQNLARCRVAGISSAQTFPRSISEVKWSGPALDIRTDITFDRLVITNGTKASFLIDELKIGTTYESVTGAWP</sequence>
<dbReference type="SUPFAM" id="SSF82171">
    <property type="entry name" value="DPP6 N-terminal domain-like"/>
    <property type="match status" value="1"/>
</dbReference>
<evidence type="ECO:0000256" key="8">
    <source>
        <dbReference type="PROSITE-ProRule" id="PRU10141"/>
    </source>
</evidence>
<dbReference type="SMART" id="SM00220">
    <property type="entry name" value="S_TKc"/>
    <property type="match status" value="1"/>
</dbReference>
<accession>A0A517ZXY6</accession>
<evidence type="ECO:0000256" key="6">
    <source>
        <dbReference type="ARBA" id="ARBA00022840"/>
    </source>
</evidence>